<dbReference type="Proteomes" id="UP001198163">
    <property type="component" value="Unassembled WGS sequence"/>
</dbReference>
<proteinExistence type="predicted"/>
<feature type="transmembrane region" description="Helical" evidence="2">
    <location>
        <begin position="568"/>
        <end position="591"/>
    </location>
</feature>
<organism evidence="4 5">
    <name type="scientific">Teretinema zuelzerae</name>
    <dbReference type="NCBI Taxonomy" id="156"/>
    <lineage>
        <taxon>Bacteria</taxon>
        <taxon>Pseudomonadati</taxon>
        <taxon>Spirochaetota</taxon>
        <taxon>Spirochaetia</taxon>
        <taxon>Spirochaetales</taxon>
        <taxon>Treponemataceae</taxon>
        <taxon>Teretinema</taxon>
    </lineage>
</organism>
<dbReference type="GO" id="GO:0006171">
    <property type="term" value="P:cAMP biosynthetic process"/>
    <property type="evidence" value="ECO:0007669"/>
    <property type="project" value="TreeGrafter"/>
</dbReference>
<keyword evidence="2" id="KW-0472">Membrane</keyword>
<dbReference type="PANTHER" id="PTHR43081">
    <property type="entry name" value="ADENYLATE CYCLASE, TERMINAL-DIFFERENTIATION SPECIFIC-RELATED"/>
    <property type="match status" value="1"/>
</dbReference>
<dbReference type="AlphaFoldDB" id="A0AAE3EIS4"/>
<dbReference type="Pfam" id="PF05226">
    <property type="entry name" value="CHASE2"/>
    <property type="match status" value="1"/>
</dbReference>
<dbReference type="InterPro" id="IPR029787">
    <property type="entry name" value="Nucleotide_cyclase"/>
</dbReference>
<sequence>MKKYLPFAVPVGIVLVSSLLLFSSLDRKIQDRFHRALPPLKEDQSILLLNVDDLAIEQVGLFPWPRDIMADALVFLKEMGARTIVFDLSYLDRSPLKVDPVYIQEELPQYIEWQFSAVDEAVSQLVNAFSERKIDPSDADDWKGQMLDITAEARSGIETSVSYAARDVDEYLAKALGFFGNSWLTLTMYSADELGGPDKAFSMDAYNLPWLREHIALSNIYPENDSKTPEQLCFQSALPVLMQKARGAGFVNAYPDPDGYRRRVHLVMKHEGTYYGQLVFMPLLDMLGKPEIEVTNDRIVLKNARVGERTKTISIPRDEEGSVIVNWPRKQYADYHGISVWQLIKNTEKERALLTNLKSMEEYGFLGYWTEADTPTELYARCDYLKEELMEAGAGRNELSADDWLASRADFFSSVERLLSAEYETTILSDIDTADLETRDYVADFFAGMRTQFAELLAYREETRKVAKDAFCIIGTTATSTTDEGLNTYQERFPNVGIHATLANMILSEDFLDDAPWIASVLSALLLSLLMGYLIRRYDSKRSLLAGAGVIVLSCLVPFLVWRFARVYLGVIVPLVSTSGTFVILTGMNFFNTVREKSFLRSAFSRYLSPEVINEIINDPSRLNLGGEKREMTAIFTDIRGFSGISERMDPAELVNLLNLYLTEMSDIILANRGTIDKYEGDAIIAFFGAPIKMENHASLACKTAIQMKRAERLLNRRIRDENLSPEPLFTRIGINTGDMVVGNMGTANKMDYTIMGNAVNLAARLEGVNKQYDTRGVLISEHTRRQIGDEFLLRRLDSVRVVGVNTPIRLFELCDIASQAVDEAMEEVKNWEAAMDMFEGRRYQEASLLFERLAAADENDGCARLYSRRCAEFIARPPEESWDGVFNLTQK</sequence>
<accession>A0AAE3EIS4</accession>
<evidence type="ECO:0000256" key="2">
    <source>
        <dbReference type="SAM" id="Phobius"/>
    </source>
</evidence>
<keyword evidence="2" id="KW-0812">Transmembrane</keyword>
<dbReference type="Gene3D" id="3.30.70.1230">
    <property type="entry name" value="Nucleotide cyclase"/>
    <property type="match status" value="1"/>
</dbReference>
<name>A0AAE3EIS4_9SPIR</name>
<dbReference type="SMART" id="SM00044">
    <property type="entry name" value="CYCc"/>
    <property type="match status" value="1"/>
</dbReference>
<feature type="transmembrane region" description="Helical" evidence="2">
    <location>
        <begin position="515"/>
        <end position="535"/>
    </location>
</feature>
<dbReference type="GO" id="GO:0035556">
    <property type="term" value="P:intracellular signal transduction"/>
    <property type="evidence" value="ECO:0007669"/>
    <property type="project" value="InterPro"/>
</dbReference>
<comment type="caution">
    <text evidence="4">The sequence shown here is derived from an EMBL/GenBank/DDBJ whole genome shotgun (WGS) entry which is preliminary data.</text>
</comment>
<dbReference type="CDD" id="cd07302">
    <property type="entry name" value="CHD"/>
    <property type="match status" value="1"/>
</dbReference>
<keyword evidence="5" id="KW-1185">Reference proteome</keyword>
<protein>
    <submittedName>
        <fullName evidence="4">CHASE2 domain-containing protein</fullName>
    </submittedName>
</protein>
<dbReference type="InterPro" id="IPR001054">
    <property type="entry name" value="A/G_cyclase"/>
</dbReference>
<dbReference type="EMBL" id="JAINWA010000003">
    <property type="protein sequence ID" value="MCD1655252.1"/>
    <property type="molecule type" value="Genomic_DNA"/>
</dbReference>
<evidence type="ECO:0000256" key="1">
    <source>
        <dbReference type="SAM" id="Coils"/>
    </source>
</evidence>
<dbReference type="GO" id="GO:0004016">
    <property type="term" value="F:adenylate cyclase activity"/>
    <property type="evidence" value="ECO:0007669"/>
    <property type="project" value="UniProtKB-ARBA"/>
</dbReference>
<reference evidence="4" key="1">
    <citation type="submission" date="2021-08" db="EMBL/GenBank/DDBJ databases">
        <title>Comparative analyses of Brucepasteria parasyntrophica and Teretinema zuelzerae.</title>
        <authorList>
            <person name="Song Y."/>
            <person name="Brune A."/>
        </authorList>
    </citation>
    <scope>NUCLEOTIDE SEQUENCE</scope>
    <source>
        <strain evidence="4">DSM 1903</strain>
    </source>
</reference>
<dbReference type="PROSITE" id="PS50125">
    <property type="entry name" value="GUANYLATE_CYCLASE_2"/>
    <property type="match status" value="1"/>
</dbReference>
<feature type="domain" description="Guanylate cyclase" evidence="3">
    <location>
        <begin position="633"/>
        <end position="767"/>
    </location>
</feature>
<keyword evidence="1" id="KW-0175">Coiled coil</keyword>
<feature type="coiled-coil region" evidence="1">
    <location>
        <begin position="815"/>
        <end position="842"/>
    </location>
</feature>
<evidence type="ECO:0000259" key="3">
    <source>
        <dbReference type="PROSITE" id="PS50125"/>
    </source>
</evidence>
<dbReference type="InterPro" id="IPR050697">
    <property type="entry name" value="Adenylyl/Guanylyl_Cyclase_3/4"/>
</dbReference>
<dbReference type="PANTHER" id="PTHR43081:SF1">
    <property type="entry name" value="ADENYLATE CYCLASE, TERMINAL-DIFFERENTIATION SPECIFIC"/>
    <property type="match status" value="1"/>
</dbReference>
<evidence type="ECO:0000313" key="4">
    <source>
        <dbReference type="EMBL" id="MCD1655252.1"/>
    </source>
</evidence>
<dbReference type="RefSeq" id="WP_230756171.1">
    <property type="nucleotide sequence ID" value="NZ_JAINWA010000003.1"/>
</dbReference>
<dbReference type="SMART" id="SM01080">
    <property type="entry name" value="CHASE2"/>
    <property type="match status" value="1"/>
</dbReference>
<dbReference type="Pfam" id="PF00211">
    <property type="entry name" value="Guanylate_cyc"/>
    <property type="match status" value="1"/>
</dbReference>
<gene>
    <name evidence="4" type="ORF">K7J14_11170</name>
</gene>
<keyword evidence="2" id="KW-1133">Transmembrane helix</keyword>
<dbReference type="InterPro" id="IPR007890">
    <property type="entry name" value="CHASE2"/>
</dbReference>
<feature type="transmembrane region" description="Helical" evidence="2">
    <location>
        <begin position="544"/>
        <end position="562"/>
    </location>
</feature>
<dbReference type="SUPFAM" id="SSF55073">
    <property type="entry name" value="Nucleotide cyclase"/>
    <property type="match status" value="1"/>
</dbReference>
<evidence type="ECO:0000313" key="5">
    <source>
        <dbReference type="Proteomes" id="UP001198163"/>
    </source>
</evidence>